<dbReference type="SUPFAM" id="SSF100920">
    <property type="entry name" value="Heat shock protein 70kD (HSP70), peptide-binding domain"/>
    <property type="match status" value="1"/>
</dbReference>
<dbReference type="InterPro" id="IPR029047">
    <property type="entry name" value="HSP70_peptide-bd_sf"/>
</dbReference>
<proteinExistence type="inferred from homology"/>
<evidence type="ECO:0000313" key="6">
    <source>
        <dbReference type="Proteomes" id="UP001527925"/>
    </source>
</evidence>
<feature type="coiled-coil region" evidence="4">
    <location>
        <begin position="276"/>
        <end position="310"/>
    </location>
</feature>
<accession>A0ABR4NC85</accession>
<keyword evidence="6" id="KW-1185">Reference proteome</keyword>
<dbReference type="InterPro" id="IPR013126">
    <property type="entry name" value="Hsp_70_fam"/>
</dbReference>
<protein>
    <submittedName>
        <fullName evidence="5">Hsp70 protein that interacts with Zuo1p</fullName>
    </submittedName>
</protein>
<dbReference type="Gene3D" id="3.30.420.40">
    <property type="match status" value="2"/>
</dbReference>
<dbReference type="Gene3D" id="3.30.30.30">
    <property type="match status" value="1"/>
</dbReference>
<dbReference type="Gene3D" id="2.60.34.10">
    <property type="entry name" value="Substrate Binding Domain Of DNAk, Chain A, domain 1"/>
    <property type="match status" value="1"/>
</dbReference>
<evidence type="ECO:0000256" key="1">
    <source>
        <dbReference type="ARBA" id="ARBA00022741"/>
    </source>
</evidence>
<organism evidence="5 6">
    <name type="scientific">Polyrhizophydium stewartii</name>
    <dbReference type="NCBI Taxonomy" id="2732419"/>
    <lineage>
        <taxon>Eukaryota</taxon>
        <taxon>Fungi</taxon>
        <taxon>Fungi incertae sedis</taxon>
        <taxon>Chytridiomycota</taxon>
        <taxon>Chytridiomycota incertae sedis</taxon>
        <taxon>Chytridiomycetes</taxon>
        <taxon>Rhizophydiales</taxon>
        <taxon>Rhizophydiales incertae sedis</taxon>
        <taxon>Polyrhizophydium</taxon>
    </lineage>
</organism>
<evidence type="ECO:0000256" key="4">
    <source>
        <dbReference type="SAM" id="Coils"/>
    </source>
</evidence>
<reference evidence="5 6" key="1">
    <citation type="submission" date="2023-09" db="EMBL/GenBank/DDBJ databases">
        <title>Pangenome analysis of Batrachochytrium dendrobatidis and related Chytrids.</title>
        <authorList>
            <person name="Yacoub M.N."/>
            <person name="Stajich J.E."/>
            <person name="James T.Y."/>
        </authorList>
    </citation>
    <scope>NUCLEOTIDE SEQUENCE [LARGE SCALE GENOMIC DNA]</scope>
    <source>
        <strain evidence="5 6">JEL0888</strain>
    </source>
</reference>
<dbReference type="PANTHER" id="PTHR19375">
    <property type="entry name" value="HEAT SHOCK PROTEIN 70KDA"/>
    <property type="match status" value="1"/>
</dbReference>
<name>A0ABR4NC85_9FUNG</name>
<dbReference type="Gene3D" id="3.90.640.10">
    <property type="entry name" value="Actin, Chain A, domain 4"/>
    <property type="match status" value="1"/>
</dbReference>
<dbReference type="Pfam" id="PF00012">
    <property type="entry name" value="HSP70"/>
    <property type="match status" value="1"/>
</dbReference>
<dbReference type="SUPFAM" id="SSF53067">
    <property type="entry name" value="Actin-like ATPase domain"/>
    <property type="match status" value="2"/>
</dbReference>
<comment type="similarity">
    <text evidence="3">Belongs to the heat shock protein 70 family.</text>
</comment>
<dbReference type="Proteomes" id="UP001527925">
    <property type="component" value="Unassembled WGS sequence"/>
</dbReference>
<dbReference type="InterPro" id="IPR043129">
    <property type="entry name" value="ATPase_NBD"/>
</dbReference>
<gene>
    <name evidence="5" type="primary">SSZ1</name>
    <name evidence="5" type="ORF">HK105_203219</name>
</gene>
<keyword evidence="1 3" id="KW-0547">Nucleotide-binding</keyword>
<evidence type="ECO:0000313" key="5">
    <source>
        <dbReference type="EMBL" id="KAL2917155.1"/>
    </source>
</evidence>
<comment type="caution">
    <text evidence="5">The sequence shown here is derived from an EMBL/GenBank/DDBJ whole genome shotgun (WGS) entry which is preliminary data.</text>
</comment>
<sequence length="541" mass="58700">MSAPLLIGVSFGTVYSSISILGKDGKNAETIANEDGDRQIPSYVAFTEHEELCGTQAAVQAMANPNGTVLHFRNILGKQIDDEEVQHQSRKHRFTITEAADGSGLPVYEITLAHEDGEDRTNTYSVVDVSAKFLRKIKETAEYFLSQKVDGCVISIPPHFEDAQKQALLEATKLAGFSIAYPLHEPVAAVLAYEAAAAQLQMSQSQQSLDARANGKLLDRPDKQIVVLDLGAHQFNVTVLSSHDGLYTIEASIDEPELGGISFTELLVEFVRLEFKRKYKADISDNRRAMEKLRNAVERTKRALTRQDTAPCSVESLYDGLDYNGTINRGRFEMLAEPLYARCRDTVGRALREADVAVEQVDEVLVVGGSSRMPRFQAVMKSLFAETTEFRVDVEPDEAISLGCAVQAGIILGSTVDYAALASNKDVVTADHLSKSIGIEIAGGAFAVVIPRGTPLPVRRTVTFGLSSSGQTEAYIAVYEGEAPVAKKNAILAEVVLSDLATEAPEGRAAVDLTLTVEKDHTLSVAASEKKSGQHVNVRVK</sequence>
<dbReference type="PRINTS" id="PR00301">
    <property type="entry name" value="HEATSHOCK70"/>
</dbReference>
<dbReference type="EMBL" id="JADGIZ020000012">
    <property type="protein sequence ID" value="KAL2917155.1"/>
    <property type="molecule type" value="Genomic_DNA"/>
</dbReference>
<evidence type="ECO:0000256" key="2">
    <source>
        <dbReference type="ARBA" id="ARBA00022840"/>
    </source>
</evidence>
<evidence type="ECO:0000256" key="3">
    <source>
        <dbReference type="RuleBase" id="RU003322"/>
    </source>
</evidence>
<keyword evidence="4" id="KW-0175">Coiled coil</keyword>
<keyword evidence="2 3" id="KW-0067">ATP-binding</keyword>